<evidence type="ECO:0000256" key="3">
    <source>
        <dbReference type="ARBA" id="ARBA00022483"/>
    </source>
</evidence>
<dbReference type="PANTHER" id="PTHR21426">
    <property type="entry name" value="EXOCYST COMPLEX COMPONENT 8"/>
    <property type="match status" value="1"/>
</dbReference>
<keyword evidence="3" id="KW-0268">Exocytosis</keyword>
<dbReference type="InterPro" id="IPR016159">
    <property type="entry name" value="Cullin_repeat-like_dom_sf"/>
</dbReference>
<comment type="similarity">
    <text evidence="1">Belongs to the EXO84 family.</text>
</comment>
<dbReference type="GO" id="GO:0006893">
    <property type="term" value="P:Golgi to plasma membrane transport"/>
    <property type="evidence" value="ECO:0007669"/>
    <property type="project" value="TreeGrafter"/>
</dbReference>
<dbReference type="SUPFAM" id="SSF74788">
    <property type="entry name" value="Cullin repeat-like"/>
    <property type="match status" value="1"/>
</dbReference>
<evidence type="ECO:0000313" key="7">
    <source>
        <dbReference type="Ensembl" id="ENSEBUP00000006087.1"/>
    </source>
</evidence>
<name>A0A8C4NFI1_EPTBU</name>
<evidence type="ECO:0000259" key="6">
    <source>
        <dbReference type="Pfam" id="PF16528"/>
    </source>
</evidence>
<dbReference type="Gene3D" id="1.20.58.1210">
    <property type="entry name" value="Exo84p, N-terminal helical domain"/>
    <property type="match status" value="1"/>
</dbReference>
<evidence type="ECO:0000256" key="4">
    <source>
        <dbReference type="ARBA" id="ARBA00022927"/>
    </source>
</evidence>
<dbReference type="Pfam" id="PF16528">
    <property type="entry name" value="Exo84_C"/>
    <property type="match status" value="1"/>
</dbReference>
<evidence type="ECO:0000256" key="1">
    <source>
        <dbReference type="ARBA" id="ARBA00007210"/>
    </source>
</evidence>
<dbReference type="GO" id="GO:0000145">
    <property type="term" value="C:exocyst"/>
    <property type="evidence" value="ECO:0007669"/>
    <property type="project" value="InterPro"/>
</dbReference>
<dbReference type="GO" id="GO:0006887">
    <property type="term" value="P:exocytosis"/>
    <property type="evidence" value="ECO:0007669"/>
    <property type="project" value="UniProtKB-KW"/>
</dbReference>
<dbReference type="InterPro" id="IPR011993">
    <property type="entry name" value="PH-like_dom_sf"/>
</dbReference>
<dbReference type="FunFam" id="1.20.58.1210:FF:000001">
    <property type="entry name" value="exocyst complex component 8"/>
    <property type="match status" value="1"/>
</dbReference>
<dbReference type="Gene3D" id="2.30.29.30">
    <property type="entry name" value="Pleckstrin-homology domain (PH domain)/Phosphotyrosine-binding domain (PTB)"/>
    <property type="match status" value="1"/>
</dbReference>
<dbReference type="SUPFAM" id="SSF50729">
    <property type="entry name" value="PH domain-like"/>
    <property type="match status" value="1"/>
</dbReference>
<keyword evidence="4" id="KW-0653">Protein transport</keyword>
<dbReference type="InterPro" id="IPR033961">
    <property type="entry name" value="Exo84"/>
</dbReference>
<dbReference type="AlphaFoldDB" id="A0A8C4NFI1"/>
<dbReference type="GO" id="GO:0015031">
    <property type="term" value="P:protein transport"/>
    <property type="evidence" value="ECO:0007669"/>
    <property type="project" value="UniProtKB-KW"/>
</dbReference>
<dbReference type="InterPro" id="IPR032403">
    <property type="entry name" value="Exo84_C"/>
</dbReference>
<dbReference type="Gene3D" id="1.20.58.1220">
    <property type="entry name" value="Exo84p, C-terminal helical domain"/>
    <property type="match status" value="1"/>
</dbReference>
<reference evidence="7" key="2">
    <citation type="submission" date="2025-09" db="UniProtKB">
        <authorList>
            <consortium name="Ensembl"/>
        </authorList>
    </citation>
    <scope>IDENTIFICATION</scope>
</reference>
<dbReference type="InterPro" id="IPR042561">
    <property type="entry name" value="Exo84_C_1"/>
</dbReference>
<reference evidence="7" key="1">
    <citation type="submission" date="2025-08" db="UniProtKB">
        <authorList>
            <consortium name="Ensembl"/>
        </authorList>
    </citation>
    <scope>IDENTIFICATION</scope>
</reference>
<keyword evidence="8" id="KW-1185">Reference proteome</keyword>
<organism evidence="7 8">
    <name type="scientific">Eptatretus burgeri</name>
    <name type="common">Inshore hagfish</name>
    <dbReference type="NCBI Taxonomy" id="7764"/>
    <lineage>
        <taxon>Eukaryota</taxon>
        <taxon>Metazoa</taxon>
        <taxon>Chordata</taxon>
        <taxon>Craniata</taxon>
        <taxon>Vertebrata</taxon>
        <taxon>Cyclostomata</taxon>
        <taxon>Myxini</taxon>
        <taxon>Myxiniformes</taxon>
        <taxon>Myxinidae</taxon>
        <taxon>Eptatretinae</taxon>
        <taxon>Eptatretus</taxon>
    </lineage>
</organism>
<proteinExistence type="inferred from homology"/>
<sequence>DADLFNFSGNCSVLADVQTLSQQSDADRDLQEQRLHVQKLVDDTALNLKRNVYKNYHQFIETAKEISYLESEMYQLSHILTEQKSVMESITQHLRSTDKGSQQPLRIAFLRSGAILPTAFPKETEEVKQRTLTTLLEKVEGCGDILETPGRYLVYNGDLVEYDPESMSQVQRVHAFLMNDCLLVASWLPNRYKATYIMLQWTTMKDMFKVMRYPDCCIFQAESSKIKKEWLEILDETKRNKASSDKLKKEQERPLSPKTPDTPLDPFAEEPELSPAVEEDSIELSEPWIQDLPEDLDVCIAQRDFEGAVDLLDKCKCCLEKPVTQTVTQLSRVGDRVKQLTDVLVFELSPDRNLRGGPRATRRAVSQLIRLEQATKACQLFLKNRECAVRTALRQLRMEGSTGLCVRTLCHVFFCCLLQTTREFQRNFAAHPGCYSALVVWQRLALQLFADAFSQQVFDSKECLSSIAECVALACSHCEKLSNFGLDLTFTLQSLLLKDIKGAVQASKDVIIEATKHRNSVRARNTLSVSLSAPMKWSSLMYTPHVIASKNILYSQLHMVLVEGLVEVVLVEVQHVDYSLRCEQDPTKKGFIRHNAAFLLEAVLPRLQQRFQVRCTVASVMV</sequence>
<protein>
    <submittedName>
        <fullName evidence="7">Exocyst complex component 8</fullName>
    </submittedName>
</protein>
<dbReference type="GeneTree" id="ENSGT00390000015936"/>
<feature type="domain" description="Exocyst component Exo84 C-terminal" evidence="6">
    <location>
        <begin position="288"/>
        <end position="489"/>
    </location>
</feature>
<dbReference type="CDD" id="cd01226">
    <property type="entry name" value="PH_RalBD_exo84"/>
    <property type="match status" value="1"/>
</dbReference>
<evidence type="ECO:0000256" key="2">
    <source>
        <dbReference type="ARBA" id="ARBA00022448"/>
    </source>
</evidence>
<dbReference type="Proteomes" id="UP000694388">
    <property type="component" value="Unplaced"/>
</dbReference>
<dbReference type="InterPro" id="IPR042560">
    <property type="entry name" value="Exo84_C_2"/>
</dbReference>
<keyword evidence="2" id="KW-0813">Transport</keyword>
<accession>A0A8C4NFI1</accession>
<dbReference type="Pfam" id="PF08700">
    <property type="entry name" value="VPS51_Exo84_N"/>
    <property type="match status" value="1"/>
</dbReference>
<feature type="region of interest" description="Disordered" evidence="5">
    <location>
        <begin position="242"/>
        <end position="272"/>
    </location>
</feature>
<feature type="compositionally biased region" description="Basic and acidic residues" evidence="5">
    <location>
        <begin position="242"/>
        <end position="255"/>
    </location>
</feature>
<dbReference type="PANTHER" id="PTHR21426:SF12">
    <property type="entry name" value="EXOCYST COMPLEX COMPONENT 8"/>
    <property type="match status" value="1"/>
</dbReference>
<dbReference type="Ensembl" id="ENSEBUT00000006536.1">
    <property type="protein sequence ID" value="ENSEBUP00000006087.1"/>
    <property type="gene ID" value="ENSEBUG00000003972.1"/>
</dbReference>
<evidence type="ECO:0000256" key="5">
    <source>
        <dbReference type="SAM" id="MobiDB-lite"/>
    </source>
</evidence>
<evidence type="ECO:0000313" key="8">
    <source>
        <dbReference type="Proteomes" id="UP000694388"/>
    </source>
</evidence>